<gene>
    <name evidence="6" type="ORF">OIPHN260_32150</name>
</gene>
<proteinExistence type="predicted"/>
<dbReference type="GO" id="GO:0003677">
    <property type="term" value="F:DNA binding"/>
    <property type="evidence" value="ECO:0007669"/>
    <property type="project" value="UniProtKB-KW"/>
</dbReference>
<dbReference type="InterPro" id="IPR006118">
    <property type="entry name" value="Recombinase_CS"/>
</dbReference>
<dbReference type="AlphaFoldDB" id="A0AAU9CE57"/>
<keyword evidence="1" id="KW-0229">DNA integration</keyword>
<feature type="domain" description="Resolvase/invertase-type recombinase catalytic" evidence="5">
    <location>
        <begin position="3"/>
        <end position="157"/>
    </location>
</feature>
<dbReference type="PROSITE" id="PS51736">
    <property type="entry name" value="RECOMBINASES_3"/>
    <property type="match status" value="1"/>
</dbReference>
<dbReference type="Gene3D" id="1.10.10.60">
    <property type="entry name" value="Homeodomain-like"/>
    <property type="match status" value="1"/>
</dbReference>
<dbReference type="Gene3D" id="3.40.50.1390">
    <property type="entry name" value="Resolvase, N-terminal catalytic domain"/>
    <property type="match status" value="1"/>
</dbReference>
<dbReference type="PANTHER" id="PTHR30461">
    <property type="entry name" value="DNA-INVERTASE FROM LAMBDOID PROPHAGE"/>
    <property type="match status" value="1"/>
</dbReference>
<protein>
    <submittedName>
        <fullName evidence="6">Resolvase</fullName>
    </submittedName>
</protein>
<dbReference type="SUPFAM" id="SSF53041">
    <property type="entry name" value="Resolvase-like"/>
    <property type="match status" value="1"/>
</dbReference>
<evidence type="ECO:0000256" key="1">
    <source>
        <dbReference type="ARBA" id="ARBA00022908"/>
    </source>
</evidence>
<dbReference type="InterPro" id="IPR050639">
    <property type="entry name" value="SSR_resolvase"/>
</dbReference>
<evidence type="ECO:0000256" key="2">
    <source>
        <dbReference type="ARBA" id="ARBA00023125"/>
    </source>
</evidence>
<dbReference type="EMBL" id="AP023447">
    <property type="protein sequence ID" value="BCL43713.1"/>
    <property type="molecule type" value="Genomic_DNA"/>
</dbReference>
<keyword evidence="3" id="KW-0233">DNA recombination</keyword>
<reference evidence="6" key="1">
    <citation type="journal article" date="2020" name="J Glob Antimicrob Resist">
        <title>Genomic characterization of clinical Enterobacter roggenkampii co-harboring blaIMP-1- and blaGES-5-encoding IncP6 and mcr-9-encoding IncHI2 plasmids isolated in Japan.</title>
        <authorList>
            <person name="Umeda K."/>
            <person name="Nakamura H."/>
            <person name="Fukuda A."/>
            <person name="Matsumoto Y."/>
            <person name="Motooka D."/>
            <person name="Nakamura S."/>
            <person name="Yasui Y."/>
            <person name="Yoshida H."/>
            <person name="Kawahara R."/>
        </authorList>
    </citation>
    <scope>NUCLEOTIDE SEQUENCE</scope>
    <source>
        <strain evidence="6">OIPH-N260</strain>
    </source>
</reference>
<evidence type="ECO:0000259" key="5">
    <source>
        <dbReference type="PROSITE" id="PS51736"/>
    </source>
</evidence>
<evidence type="ECO:0000313" key="7">
    <source>
        <dbReference type="Proteomes" id="UP000595858"/>
    </source>
</evidence>
<name>A0AAU9CE57_9ENTR</name>
<evidence type="ECO:0000256" key="4">
    <source>
        <dbReference type="PIRSR" id="PIRSR606118-50"/>
    </source>
</evidence>
<organism evidence="6 7">
    <name type="scientific">Enterobacter roggenkampii</name>
    <dbReference type="NCBI Taxonomy" id="1812935"/>
    <lineage>
        <taxon>Bacteria</taxon>
        <taxon>Pseudomonadati</taxon>
        <taxon>Pseudomonadota</taxon>
        <taxon>Gammaproteobacteria</taxon>
        <taxon>Enterobacterales</taxon>
        <taxon>Enterobacteriaceae</taxon>
        <taxon>Enterobacter</taxon>
        <taxon>Enterobacter cloacae complex</taxon>
    </lineage>
</organism>
<keyword evidence="2" id="KW-0238">DNA-binding</keyword>
<dbReference type="SMART" id="SM00857">
    <property type="entry name" value="Resolvase"/>
    <property type="match status" value="1"/>
</dbReference>
<dbReference type="InterPro" id="IPR006119">
    <property type="entry name" value="Resolv_N"/>
</dbReference>
<dbReference type="GO" id="GO:0000150">
    <property type="term" value="F:DNA strand exchange activity"/>
    <property type="evidence" value="ECO:0007669"/>
    <property type="project" value="InterPro"/>
</dbReference>
<dbReference type="GO" id="GO:0015074">
    <property type="term" value="P:DNA integration"/>
    <property type="evidence" value="ECO:0007669"/>
    <property type="project" value="UniProtKB-KW"/>
</dbReference>
<feature type="active site" description="O-(5'-phospho-DNA)-serine intermediate" evidence="4">
    <location>
        <position position="11"/>
    </location>
</feature>
<dbReference type="PANTHER" id="PTHR30461:SF25">
    <property type="entry name" value="RESOLVASE-RELATED"/>
    <property type="match status" value="1"/>
</dbReference>
<evidence type="ECO:0000313" key="6">
    <source>
        <dbReference type="EMBL" id="BCL43713.1"/>
    </source>
</evidence>
<accession>A0AAU9CE57</accession>
<dbReference type="PROSITE" id="PS00398">
    <property type="entry name" value="RECOMBINASES_2"/>
    <property type="match status" value="1"/>
</dbReference>
<dbReference type="InterPro" id="IPR036162">
    <property type="entry name" value="Resolvase-like_N_sf"/>
</dbReference>
<dbReference type="Pfam" id="PF00239">
    <property type="entry name" value="Resolvase"/>
    <property type="match status" value="1"/>
</dbReference>
<dbReference type="Proteomes" id="UP000595858">
    <property type="component" value="Chromosome"/>
</dbReference>
<dbReference type="CDD" id="cd03767">
    <property type="entry name" value="SR_Res_par"/>
    <property type="match status" value="1"/>
</dbReference>
<evidence type="ECO:0000256" key="3">
    <source>
        <dbReference type="ARBA" id="ARBA00023172"/>
    </source>
</evidence>
<sequence length="220" mass="25050">MMNVRIYCRASTEGQHADRALVSLREFAQSKNWQVAGEYIENASGAKLERVELMHLLEQAQPGDLLLIEAIDRLSRLKHEEWAELKATLNGKGLVIVSMDLPTSWQMVEMSDNDLTSGILRAVNAMLIDILATMARQDYETRRKRQAQGIARAKQAGLYTGKEKDMEARETVREMLAQNVKPAHIMKAADISRATFYRIKKELLDRTGTDNFQQIECNRI</sequence>